<dbReference type="NCBIfam" id="TIGR03696">
    <property type="entry name" value="Rhs_assc_core"/>
    <property type="match status" value="1"/>
</dbReference>
<organism evidence="3 4">
    <name type="scientific">Pseudomonas syringae pv. ribicola</name>
    <dbReference type="NCBI Taxonomy" id="55398"/>
    <lineage>
        <taxon>Bacteria</taxon>
        <taxon>Pseudomonadati</taxon>
        <taxon>Pseudomonadota</taxon>
        <taxon>Gammaproteobacteria</taxon>
        <taxon>Pseudomonadales</taxon>
        <taxon>Pseudomonadaceae</taxon>
        <taxon>Pseudomonas</taxon>
    </lineage>
</organism>
<evidence type="ECO:0000313" key="4">
    <source>
        <dbReference type="Proteomes" id="UP000280292"/>
    </source>
</evidence>
<sequence length="372" mass="40797">MERLAMASSNQAVLCRYRYDPLDRLASSMPTGRADIQRFYQKNRLATEIQGALRRTVFQHDDLLLAQQRRVDGVLETTLLATDQQRSVLQLVDNTGVESVAYSPYGHHPAESGLTSLLGFNGERRDPVTGHYLLGNGYRAYNPVLMRFNSPDSLSPFDEGGLNAYGYVGGDPVGFGDPTGHAPYPMFLKVGLIGRTMKGAKRDSALDIANSRFSTTAIENKSRLNSLSSQGVRPFADIVGPQTIHSAVDLPIAGPSSAATVNASVSTLAVKNSALLSKKHLARYSALLGIGLGSDLPDTPHLILLKTARLEKRILAAKSMVNHYRLKSSAVGGKYIAKHKGTLGNYMRHLDREKNDYIDFRNNLERVRRNNS</sequence>
<keyword evidence="1" id="KW-0677">Repeat</keyword>
<evidence type="ECO:0000256" key="1">
    <source>
        <dbReference type="ARBA" id="ARBA00022737"/>
    </source>
</evidence>
<feature type="domain" description="Teneurin-like YD-shell" evidence="2">
    <location>
        <begin position="7"/>
        <end position="154"/>
    </location>
</feature>
<dbReference type="InterPro" id="IPR022385">
    <property type="entry name" value="Rhs_assc_core"/>
</dbReference>
<dbReference type="EMBL" id="RBNR01000033">
    <property type="protein sequence ID" value="RML47128.1"/>
    <property type="molecule type" value="Genomic_DNA"/>
</dbReference>
<dbReference type="SUPFAM" id="SSF56399">
    <property type="entry name" value="ADP-ribosylation"/>
    <property type="match status" value="1"/>
</dbReference>
<dbReference type="Proteomes" id="UP000280292">
    <property type="component" value="Unassembled WGS sequence"/>
</dbReference>
<evidence type="ECO:0000313" key="3">
    <source>
        <dbReference type="EMBL" id="RML47128.1"/>
    </source>
</evidence>
<evidence type="ECO:0000259" key="2">
    <source>
        <dbReference type="Pfam" id="PF25023"/>
    </source>
</evidence>
<name>A0A3M2W9C2_PSESI</name>
<dbReference type="PANTHER" id="PTHR32305:SF15">
    <property type="entry name" value="PROTEIN RHSA-RELATED"/>
    <property type="match status" value="1"/>
</dbReference>
<accession>A0A3M2W9C2</accession>
<comment type="caution">
    <text evidence="3">The sequence shown here is derived from an EMBL/GenBank/DDBJ whole genome shotgun (WGS) entry which is preliminary data.</text>
</comment>
<dbReference type="InterPro" id="IPR050708">
    <property type="entry name" value="T6SS_VgrG/RHS"/>
</dbReference>
<dbReference type="InterPro" id="IPR056823">
    <property type="entry name" value="TEN-like_YD-shell"/>
</dbReference>
<reference evidence="3 4" key="1">
    <citation type="submission" date="2018-08" db="EMBL/GenBank/DDBJ databases">
        <title>Recombination of ecologically and evolutionarily significant loci maintains genetic cohesion in the Pseudomonas syringae species complex.</title>
        <authorList>
            <person name="Dillon M."/>
            <person name="Thakur S."/>
            <person name="Almeida R.N.D."/>
            <person name="Weir B.S."/>
            <person name="Guttman D.S."/>
        </authorList>
    </citation>
    <scope>NUCLEOTIDE SEQUENCE [LARGE SCALE GENOMIC DNA]</scope>
    <source>
        <strain evidence="3 4">ICMP 3883</strain>
    </source>
</reference>
<dbReference type="PANTHER" id="PTHR32305">
    <property type="match status" value="1"/>
</dbReference>
<proteinExistence type="predicted"/>
<dbReference type="Pfam" id="PF25023">
    <property type="entry name" value="TEN_YD-shell"/>
    <property type="match status" value="1"/>
</dbReference>
<dbReference type="AlphaFoldDB" id="A0A3M2W9C2"/>
<dbReference type="Gene3D" id="2.180.10.10">
    <property type="entry name" value="RHS repeat-associated core"/>
    <property type="match status" value="1"/>
</dbReference>
<gene>
    <name evidence="3" type="ORF">ALQ95_01776</name>
</gene>
<protein>
    <recommendedName>
        <fullName evidence="2">Teneurin-like YD-shell domain-containing protein</fullName>
    </recommendedName>
</protein>